<dbReference type="GO" id="GO:0005654">
    <property type="term" value="C:nucleoplasm"/>
    <property type="evidence" value="ECO:0007669"/>
    <property type="project" value="UniProtKB-ARBA"/>
</dbReference>
<evidence type="ECO:0000256" key="5">
    <source>
        <dbReference type="ARBA" id="ARBA00023242"/>
    </source>
</evidence>
<keyword evidence="8" id="KW-1185">Reference proteome</keyword>
<feature type="compositionally biased region" description="Low complexity" evidence="6">
    <location>
        <begin position="12"/>
        <end position="22"/>
    </location>
</feature>
<dbReference type="EMBL" id="JARTCD010000003">
    <property type="protein sequence ID" value="KAJ8663242.1"/>
    <property type="molecule type" value="Genomic_DNA"/>
</dbReference>
<evidence type="ECO:0000256" key="1">
    <source>
        <dbReference type="ARBA" id="ARBA00004123"/>
    </source>
</evidence>
<feature type="region of interest" description="Disordered" evidence="6">
    <location>
        <begin position="261"/>
        <end position="298"/>
    </location>
</feature>
<feature type="compositionally biased region" description="Polar residues" evidence="6">
    <location>
        <begin position="1"/>
        <end position="11"/>
    </location>
</feature>
<proteinExistence type="predicted"/>
<evidence type="ECO:0000256" key="4">
    <source>
        <dbReference type="ARBA" id="ARBA00023163"/>
    </source>
</evidence>
<evidence type="ECO:0000256" key="3">
    <source>
        <dbReference type="ARBA" id="ARBA00023015"/>
    </source>
</evidence>
<keyword evidence="4" id="KW-0804">Transcription</keyword>
<comment type="subcellular location">
    <subcellularLocation>
        <location evidence="1">Nucleus</location>
    </subcellularLocation>
</comment>
<protein>
    <submittedName>
        <fullName evidence="7">Uncharacterized protein</fullName>
    </submittedName>
</protein>
<gene>
    <name evidence="7" type="ORF">O0I10_001419</name>
</gene>
<dbReference type="Proteomes" id="UP001234581">
    <property type="component" value="Unassembled WGS sequence"/>
</dbReference>
<accession>A0AAD8DIX4</accession>
<evidence type="ECO:0000256" key="6">
    <source>
        <dbReference type="SAM" id="MobiDB-lite"/>
    </source>
</evidence>
<dbReference type="GeneID" id="83208837"/>
<keyword evidence="5" id="KW-0539">Nucleus</keyword>
<dbReference type="RefSeq" id="XP_058348154.1">
    <property type="nucleotide sequence ID" value="XM_058481516.1"/>
</dbReference>
<dbReference type="Pfam" id="PF08598">
    <property type="entry name" value="Sds3"/>
    <property type="match status" value="1"/>
</dbReference>
<dbReference type="GO" id="GO:0010468">
    <property type="term" value="P:regulation of gene expression"/>
    <property type="evidence" value="ECO:0007669"/>
    <property type="project" value="UniProtKB-ARBA"/>
</dbReference>
<reference evidence="7 8" key="1">
    <citation type="submission" date="2023-03" db="EMBL/GenBank/DDBJ databases">
        <title>Genome sequence of Lichtheimia ornata CBS 291.66.</title>
        <authorList>
            <person name="Mohabir J.T."/>
            <person name="Shea T.P."/>
            <person name="Kurbessoian T."/>
            <person name="Berby B."/>
            <person name="Fontaine J."/>
            <person name="Livny J."/>
            <person name="Gnirke A."/>
            <person name="Stajich J.E."/>
            <person name="Cuomo C.A."/>
        </authorList>
    </citation>
    <scope>NUCLEOTIDE SEQUENCE [LARGE SCALE GENOMIC DNA]</scope>
    <source>
        <strain evidence="7">CBS 291.66</strain>
    </source>
</reference>
<comment type="caution">
    <text evidence="7">The sequence shown here is derived from an EMBL/GenBank/DDBJ whole genome shotgun (WGS) entry which is preliminary data.</text>
</comment>
<evidence type="ECO:0000313" key="8">
    <source>
        <dbReference type="Proteomes" id="UP001234581"/>
    </source>
</evidence>
<dbReference type="AlphaFoldDB" id="A0AAD8DIX4"/>
<keyword evidence="3" id="KW-0805">Transcription regulation</keyword>
<feature type="compositionally biased region" description="Low complexity" evidence="6">
    <location>
        <begin position="270"/>
        <end position="282"/>
    </location>
</feature>
<organism evidence="7 8">
    <name type="scientific">Lichtheimia ornata</name>
    <dbReference type="NCBI Taxonomy" id="688661"/>
    <lineage>
        <taxon>Eukaryota</taxon>
        <taxon>Fungi</taxon>
        <taxon>Fungi incertae sedis</taxon>
        <taxon>Mucoromycota</taxon>
        <taxon>Mucoromycotina</taxon>
        <taxon>Mucoromycetes</taxon>
        <taxon>Mucorales</taxon>
        <taxon>Lichtheimiaceae</taxon>
        <taxon>Lichtheimia</taxon>
    </lineage>
</organism>
<keyword evidence="2" id="KW-0678">Repressor</keyword>
<feature type="compositionally biased region" description="Basic and acidic residues" evidence="6">
    <location>
        <begin position="23"/>
        <end position="33"/>
    </location>
</feature>
<name>A0AAD8DIX4_9FUNG</name>
<evidence type="ECO:0000256" key="2">
    <source>
        <dbReference type="ARBA" id="ARBA00022491"/>
    </source>
</evidence>
<sequence length="298" mass="34087">MSHSTANDTNPQSSQQATASASHQHEATEQEEEKAFIEQIVNSTSYMTPKELLERLDGDSFLRWVEYNLEANKIDDAINEAKDSLYAEKMTQLKKELSELEAGTHATLCANLKALEHERDQRLFRINTIAQMRVKYVDNQYELERSMAQEDLDIGKRHLRNAWKAYVDDRNAGAPADELLPRKKRKEISQRPVLEILKDKIGMMNSVTNRRQAADHILFLPFLALSLLKKERDRLSNPLDTRDENELHTDVLVMRKIADTHEGYQRSRKTAATASSSSGASSSKRHQHDTNANTVRRS</sequence>
<dbReference type="InterPro" id="IPR013907">
    <property type="entry name" value="Sds3"/>
</dbReference>
<evidence type="ECO:0000313" key="7">
    <source>
        <dbReference type="EMBL" id="KAJ8663242.1"/>
    </source>
</evidence>
<feature type="region of interest" description="Disordered" evidence="6">
    <location>
        <begin position="1"/>
        <end position="33"/>
    </location>
</feature>